<evidence type="ECO:0000256" key="1">
    <source>
        <dbReference type="SAM" id="Phobius"/>
    </source>
</evidence>
<organism evidence="2 3">
    <name type="scientific">Candidatus Acididesulfobacter diazotrophicus</name>
    <dbReference type="NCBI Taxonomy" id="2597226"/>
    <lineage>
        <taxon>Bacteria</taxon>
        <taxon>Deltaproteobacteria</taxon>
        <taxon>Candidatus Acidulodesulfobacterales</taxon>
        <taxon>Candidatus Acididesulfobacter</taxon>
    </lineage>
</organism>
<evidence type="ECO:0000313" key="2">
    <source>
        <dbReference type="EMBL" id="RZD18702.1"/>
    </source>
</evidence>
<proteinExistence type="predicted"/>
<protein>
    <submittedName>
        <fullName evidence="2">Uncharacterized protein</fullName>
    </submittedName>
</protein>
<sequence>MDFKSSPVWCHSFEGRNPLLLKHYGILNNLYRQFWDIAQLINCMFAASHLMAEIKDIDIAQLINCMFVYLFNLMLIY</sequence>
<accession>A0A519BN54</accession>
<dbReference type="AlphaFoldDB" id="A0A519BN54"/>
<keyword evidence="1" id="KW-0472">Membrane</keyword>
<keyword evidence="1" id="KW-1133">Transmembrane helix</keyword>
<name>A0A519BN54_9DELT</name>
<dbReference type="Proteomes" id="UP000319296">
    <property type="component" value="Unassembled WGS sequence"/>
</dbReference>
<feature type="transmembrane region" description="Helical" evidence="1">
    <location>
        <begin position="59"/>
        <end position="76"/>
    </location>
</feature>
<dbReference type="EMBL" id="SGBB01000006">
    <property type="protein sequence ID" value="RZD18702.1"/>
    <property type="molecule type" value="Genomic_DNA"/>
</dbReference>
<comment type="caution">
    <text evidence="2">The sequence shown here is derived from an EMBL/GenBank/DDBJ whole genome shotgun (WGS) entry which is preliminary data.</text>
</comment>
<keyword evidence="1" id="KW-0812">Transmembrane</keyword>
<evidence type="ECO:0000313" key="3">
    <source>
        <dbReference type="Proteomes" id="UP000319296"/>
    </source>
</evidence>
<gene>
    <name evidence="2" type="ORF">EVG15_04820</name>
</gene>
<reference evidence="2 3" key="1">
    <citation type="journal article" date="2019" name="ISME J.">
        <title>Insights into ecological role of a new deltaproteobacterial order Candidatus Acidulodesulfobacterales by metagenomics and metatranscriptomics.</title>
        <authorList>
            <person name="Tan S."/>
            <person name="Liu J."/>
            <person name="Fang Y."/>
            <person name="Hedlund B.P."/>
            <person name="Lian Z.H."/>
            <person name="Huang L.Y."/>
            <person name="Li J.T."/>
            <person name="Huang L.N."/>
            <person name="Li W.J."/>
            <person name="Jiang H.C."/>
            <person name="Dong H.L."/>
            <person name="Shu W.S."/>
        </authorList>
    </citation>
    <scope>NUCLEOTIDE SEQUENCE [LARGE SCALE GENOMIC DNA]</scope>
    <source>
        <strain evidence="2">AP1</strain>
    </source>
</reference>